<dbReference type="EMBL" id="PEDL01000001">
    <property type="protein sequence ID" value="PHV72294.1"/>
    <property type="molecule type" value="Genomic_DNA"/>
</dbReference>
<gene>
    <name evidence="1" type="ORF">CS063_02120</name>
</gene>
<name>A0AC61DGD7_9FIRM</name>
<keyword evidence="2" id="KW-1185">Reference proteome</keyword>
<proteinExistence type="predicted"/>
<reference evidence="1" key="1">
    <citation type="submission" date="2017-10" db="EMBL/GenBank/DDBJ databases">
        <title>Genome sequence of cellulolytic Lachnospiraceae bacterium XHS1971 isolated from hotspring sediment.</title>
        <authorList>
            <person name="Vasudevan G."/>
            <person name="Joshi A.J."/>
            <person name="Hivarkar S."/>
            <person name="Lanjekar V.B."/>
            <person name="Dhakephalkar P.K."/>
            <person name="Dagar S."/>
        </authorList>
    </citation>
    <scope>NUCLEOTIDE SEQUENCE</scope>
    <source>
        <strain evidence="1">XHS1971</strain>
    </source>
</reference>
<evidence type="ECO:0000313" key="2">
    <source>
        <dbReference type="Proteomes" id="UP000224460"/>
    </source>
</evidence>
<evidence type="ECO:0000313" key="1">
    <source>
        <dbReference type="EMBL" id="PHV72294.1"/>
    </source>
</evidence>
<comment type="caution">
    <text evidence="1">The sequence shown here is derived from an EMBL/GenBank/DDBJ whole genome shotgun (WGS) entry which is preliminary data.</text>
</comment>
<accession>A0AC61DGD7</accession>
<dbReference type="Proteomes" id="UP000224460">
    <property type="component" value="Unassembled WGS sequence"/>
</dbReference>
<sequence length="333" mass="38903">MYLSLFTTKMYNFYFIGKISTFGGFMSFYTLSPQSFIHVRYMGHVTYSNPWIHFTRTADEFIFYFIQSGSLYLKEGDLQYTLKEGDSFLLNPSIEHTGTKASPCDYYFVHFRSTGLTSLSTSALNILPLLKKQREEAIKSSLYLSSIYESWEVSPVYFPKQWHPSTSDAFFSLLEQSNFMFYQQHENYRHRVSLLFQQFLLALGKDFADHLLQQEQIKAHKGLARAQELKDYLDTHYTQKLTSKSLANHFDANYNYLNRLFKSFTGMTIMNYLNKLRIHHAKALMASSTHLHFADIGYLVGIDDPYYFSKLFKKYTGLTATAYILSIAPKEYK</sequence>
<protein>
    <submittedName>
        <fullName evidence="1">AraC family transcriptional regulator</fullName>
    </submittedName>
</protein>
<organism evidence="1 2">
    <name type="scientific">Sporanaerobium hydrogeniformans</name>
    <dbReference type="NCBI Taxonomy" id="3072179"/>
    <lineage>
        <taxon>Bacteria</taxon>
        <taxon>Bacillati</taxon>
        <taxon>Bacillota</taxon>
        <taxon>Clostridia</taxon>
        <taxon>Lachnospirales</taxon>
        <taxon>Lachnospiraceae</taxon>
        <taxon>Sporanaerobium</taxon>
    </lineage>
</organism>